<evidence type="ECO:0000256" key="1">
    <source>
        <dbReference type="SAM" id="MobiDB-lite"/>
    </source>
</evidence>
<gene>
    <name evidence="3" type="ORF">QRD43_18810</name>
</gene>
<proteinExistence type="predicted"/>
<keyword evidence="4" id="KW-1185">Reference proteome</keyword>
<accession>A0ABT7LM75</accession>
<evidence type="ECO:0000313" key="3">
    <source>
        <dbReference type="EMBL" id="MDL5033964.1"/>
    </source>
</evidence>
<dbReference type="Gene3D" id="1.10.150.320">
    <property type="entry name" value="Photosystem II 12 kDa extrinsic protein"/>
    <property type="match status" value="1"/>
</dbReference>
<dbReference type="EMBL" id="JASVDS010000006">
    <property type="protein sequence ID" value="MDL5033964.1"/>
    <property type="molecule type" value="Genomic_DNA"/>
</dbReference>
<reference evidence="3 4" key="1">
    <citation type="submission" date="2023-06" db="EMBL/GenBank/DDBJ databases">
        <title>Pelomonas sp. APW6 16S ribosomal RNA gene genome sequencing and assembly.</title>
        <authorList>
            <person name="Woo H."/>
        </authorList>
    </citation>
    <scope>NUCLEOTIDE SEQUENCE [LARGE SCALE GENOMIC DNA]</scope>
    <source>
        <strain evidence="3 4">APW6</strain>
    </source>
</reference>
<evidence type="ECO:0000313" key="4">
    <source>
        <dbReference type="Proteomes" id="UP001238603"/>
    </source>
</evidence>
<dbReference type="InterPro" id="IPR003583">
    <property type="entry name" value="Hlx-hairpin-Hlx_DNA-bd_motif"/>
</dbReference>
<dbReference type="InterPro" id="IPR010994">
    <property type="entry name" value="RuvA_2-like"/>
</dbReference>
<comment type="caution">
    <text evidence="3">The sequence shown here is derived from an EMBL/GenBank/DDBJ whole genome shotgun (WGS) entry which is preliminary data.</text>
</comment>
<feature type="domain" description="Helix-hairpin-helix DNA-binding motif class 1" evidence="2">
    <location>
        <begin position="50"/>
        <end position="69"/>
    </location>
</feature>
<dbReference type="SMART" id="SM00278">
    <property type="entry name" value="HhH1"/>
    <property type="match status" value="2"/>
</dbReference>
<protein>
    <submittedName>
        <fullName evidence="3">Helix-hairpin-helix domain-containing protein</fullName>
    </submittedName>
</protein>
<evidence type="ECO:0000259" key="2">
    <source>
        <dbReference type="SMART" id="SM00278"/>
    </source>
</evidence>
<organism evidence="3 4">
    <name type="scientific">Roseateles subflavus</name>
    <dbReference type="NCBI Taxonomy" id="3053353"/>
    <lineage>
        <taxon>Bacteria</taxon>
        <taxon>Pseudomonadati</taxon>
        <taxon>Pseudomonadota</taxon>
        <taxon>Betaproteobacteria</taxon>
        <taxon>Burkholderiales</taxon>
        <taxon>Sphaerotilaceae</taxon>
        <taxon>Roseateles</taxon>
    </lineage>
</organism>
<feature type="region of interest" description="Disordered" evidence="1">
    <location>
        <begin position="76"/>
        <end position="96"/>
    </location>
</feature>
<name>A0ABT7LM75_9BURK</name>
<dbReference type="RefSeq" id="WP_285984043.1">
    <property type="nucleotide sequence ID" value="NZ_JASVDS010000006.1"/>
</dbReference>
<sequence>MAPAQDLTPSTLELNRASRAELESLPGLGPALAAQLLATREDAPFADWQDLAQRVRGMGPRLRRRLSDAGLRVNGRALVSPGEPDAPLTPASVPRS</sequence>
<feature type="domain" description="Helix-hairpin-helix DNA-binding motif class 1" evidence="2">
    <location>
        <begin position="20"/>
        <end position="39"/>
    </location>
</feature>
<dbReference type="SUPFAM" id="SSF47781">
    <property type="entry name" value="RuvA domain 2-like"/>
    <property type="match status" value="1"/>
</dbReference>
<dbReference type="Pfam" id="PF12836">
    <property type="entry name" value="HHH_3"/>
    <property type="match status" value="1"/>
</dbReference>
<dbReference type="Proteomes" id="UP001238603">
    <property type="component" value="Unassembled WGS sequence"/>
</dbReference>